<evidence type="ECO:0000256" key="2">
    <source>
        <dbReference type="SAM" id="MobiDB-lite"/>
    </source>
</evidence>
<dbReference type="GO" id="GO:0003677">
    <property type="term" value="F:DNA binding"/>
    <property type="evidence" value="ECO:0007669"/>
    <property type="project" value="UniProtKB-KW"/>
</dbReference>
<evidence type="ECO:0000256" key="1">
    <source>
        <dbReference type="ARBA" id="ARBA00023125"/>
    </source>
</evidence>
<dbReference type="SUPFAM" id="SSF52540">
    <property type="entry name" value="P-loop containing nucleoside triphosphate hydrolases"/>
    <property type="match status" value="1"/>
</dbReference>
<dbReference type="InterPro" id="IPR045028">
    <property type="entry name" value="DinG/Rad3-like"/>
</dbReference>
<feature type="compositionally biased region" description="Gly residues" evidence="2">
    <location>
        <begin position="622"/>
        <end position="638"/>
    </location>
</feature>
<dbReference type="RefSeq" id="WP_092733199.1">
    <property type="nucleotide sequence ID" value="NZ_FNPC01000006.1"/>
</dbReference>
<dbReference type="SMART" id="SM00491">
    <property type="entry name" value="HELICc2"/>
    <property type="match status" value="1"/>
</dbReference>
<dbReference type="GO" id="GO:0005524">
    <property type="term" value="F:ATP binding"/>
    <property type="evidence" value="ECO:0007669"/>
    <property type="project" value="InterPro"/>
</dbReference>
<dbReference type="EMBL" id="FNPC01000006">
    <property type="protein sequence ID" value="SDY54266.1"/>
    <property type="molecule type" value="Genomic_DNA"/>
</dbReference>
<name>A0A1H3KQH6_9EURY</name>
<feature type="compositionally biased region" description="Gly residues" evidence="2">
    <location>
        <begin position="209"/>
        <end position="230"/>
    </location>
</feature>
<dbReference type="Pfam" id="PF13307">
    <property type="entry name" value="Helicase_C_2"/>
    <property type="match status" value="1"/>
</dbReference>
<evidence type="ECO:0000313" key="5">
    <source>
        <dbReference type="Proteomes" id="UP000199079"/>
    </source>
</evidence>
<dbReference type="Pfam" id="PF06733">
    <property type="entry name" value="DEAD_2"/>
    <property type="match status" value="1"/>
</dbReference>
<feature type="compositionally biased region" description="Basic and acidic residues" evidence="2">
    <location>
        <begin position="640"/>
        <end position="654"/>
    </location>
</feature>
<dbReference type="AlphaFoldDB" id="A0A1H3KQH6"/>
<feature type="compositionally biased region" description="Low complexity" evidence="2">
    <location>
        <begin position="594"/>
        <end position="621"/>
    </location>
</feature>
<dbReference type="GO" id="GO:0003678">
    <property type="term" value="F:DNA helicase activity"/>
    <property type="evidence" value="ECO:0007669"/>
    <property type="project" value="InterPro"/>
</dbReference>
<evidence type="ECO:0000313" key="4">
    <source>
        <dbReference type="EMBL" id="SDY54266.1"/>
    </source>
</evidence>
<keyword evidence="4" id="KW-0378">Hydrolase</keyword>
<proteinExistence type="predicted"/>
<evidence type="ECO:0000259" key="3">
    <source>
        <dbReference type="SMART" id="SM00491"/>
    </source>
</evidence>
<feature type="region of interest" description="Disordered" evidence="2">
    <location>
        <begin position="208"/>
        <end position="231"/>
    </location>
</feature>
<dbReference type="OrthoDB" id="76985at2157"/>
<dbReference type="GO" id="GO:0006139">
    <property type="term" value="P:nucleobase-containing compound metabolic process"/>
    <property type="evidence" value="ECO:0007669"/>
    <property type="project" value="InterPro"/>
</dbReference>
<reference evidence="5" key="1">
    <citation type="submission" date="2016-10" db="EMBL/GenBank/DDBJ databases">
        <authorList>
            <person name="Varghese N."/>
            <person name="Submissions S."/>
        </authorList>
    </citation>
    <scope>NUCLEOTIDE SEQUENCE [LARGE SCALE GENOMIC DNA]</scope>
    <source>
        <strain evidence="5">DC30,IBRC 10041,KCTC 4046</strain>
    </source>
</reference>
<dbReference type="PANTHER" id="PTHR11472">
    <property type="entry name" value="DNA REPAIR DEAD HELICASE RAD3/XP-D SUBFAMILY MEMBER"/>
    <property type="match status" value="1"/>
</dbReference>
<dbReference type="Gene3D" id="3.40.50.300">
    <property type="entry name" value="P-loop containing nucleotide triphosphate hydrolases"/>
    <property type="match status" value="2"/>
</dbReference>
<dbReference type="Proteomes" id="UP000199079">
    <property type="component" value="Unassembled WGS sequence"/>
</dbReference>
<dbReference type="InterPro" id="IPR010614">
    <property type="entry name" value="RAD3-like_helicase_DEAD"/>
</dbReference>
<dbReference type="InterPro" id="IPR006555">
    <property type="entry name" value="ATP-dep_Helicase_C"/>
</dbReference>
<dbReference type="GO" id="GO:0016818">
    <property type="term" value="F:hydrolase activity, acting on acid anhydrides, in phosphorus-containing anhydrides"/>
    <property type="evidence" value="ECO:0007669"/>
    <property type="project" value="InterPro"/>
</dbReference>
<dbReference type="PANTHER" id="PTHR11472:SF34">
    <property type="entry name" value="REGULATOR OF TELOMERE ELONGATION HELICASE 1"/>
    <property type="match status" value="1"/>
</dbReference>
<sequence length="661" mass="71197">MDPDRILAEFPAPSFRGAQEQALHDVRDAFAAGNDVVLVRAPTGSGKSLLARSIMGAARPVEAAEPREATGAYYTTPQVSQLEDVAADDLLADLNVIRGKSNYACILPGEHDTPVDRAPCARQRGFDCSIQHRCPYFSDRAIASSRRFAAMTLAYFMQTAGSEVFGKRDVVVIDEAHGLSEWAEMYATIELSPDRVPVWEDVGVPDVSGGTGVSGGTDDGATGGADGDGGSLDRTARFVEQLRGVCERAKDELVGRPELEPAEVARRDRLQELIGELGWFLEDYRDPESPTTWVVDQPGGEGTAITIKPLDPARYLKHTVWDRGNRFALLSATILSKEAFCRGVGLDPADVALVDVEHTFPLANRPLYDVTQGKMTYAHREETIPRIAELVVRLMARHPNEKGLIHAHSYAIADQLVDRLGELGVAPRLRRHTKATRDGELEAWLGSDDPEVFVAVKMEEALDLKDELCRWQVICKAPYLNTNDSRVARRLEEGQWPWYHRAALRTVIQACGRVVRAPDDHGATYLADDSLLDLFDRSRADMPAWFADQVAAMEAPDLPAADPTAALSGIDAAPSPAAATSGPRLDAVTGAVTASDDAATTDATADESTGSESTNGNAETGTAGGDASGSSTGGGGGTETRSERDAKRRQDHPLSDVWGDG</sequence>
<accession>A0A1H3KQH6</accession>
<feature type="domain" description="ATP-dependent helicase C-terminal" evidence="3">
    <location>
        <begin position="410"/>
        <end position="533"/>
    </location>
</feature>
<dbReference type="InterPro" id="IPR027417">
    <property type="entry name" value="P-loop_NTPase"/>
</dbReference>
<keyword evidence="1" id="KW-0238">DNA-binding</keyword>
<feature type="region of interest" description="Disordered" evidence="2">
    <location>
        <begin position="594"/>
        <end position="661"/>
    </location>
</feature>
<keyword evidence="5" id="KW-1185">Reference proteome</keyword>
<protein>
    <submittedName>
        <fullName evidence="4">Rad3-related DNA helicase</fullName>
    </submittedName>
</protein>
<gene>
    <name evidence="4" type="ORF">SAMN05216564_106108</name>
</gene>
<keyword evidence="4" id="KW-0067">ATP-binding</keyword>
<organism evidence="4 5">
    <name type="scientific">Halopenitus persicus</name>
    <dbReference type="NCBI Taxonomy" id="1048396"/>
    <lineage>
        <taxon>Archaea</taxon>
        <taxon>Methanobacteriati</taxon>
        <taxon>Methanobacteriota</taxon>
        <taxon>Stenosarchaea group</taxon>
        <taxon>Halobacteria</taxon>
        <taxon>Halobacteriales</taxon>
        <taxon>Haloferacaceae</taxon>
        <taxon>Halopenitus</taxon>
    </lineage>
</organism>
<keyword evidence="4" id="KW-0547">Nucleotide-binding</keyword>
<keyword evidence="4" id="KW-0347">Helicase</keyword>